<evidence type="ECO:0000256" key="1">
    <source>
        <dbReference type="ARBA" id="ARBA00023002"/>
    </source>
</evidence>
<dbReference type="PANTHER" id="PTHR43060">
    <property type="entry name" value="3-HYDROXYISOBUTYRATE DEHYDROGENASE-LIKE 1, MITOCHONDRIAL-RELATED"/>
    <property type="match status" value="1"/>
</dbReference>
<dbReference type="AlphaFoldDB" id="A0A4U0RBB2"/>
<keyword evidence="1" id="KW-0560">Oxidoreductase</keyword>
<dbReference type="Gene3D" id="3.40.50.720">
    <property type="entry name" value="NAD(P)-binding Rossmann-like Domain"/>
    <property type="match status" value="1"/>
</dbReference>
<dbReference type="Gene3D" id="1.10.1040.10">
    <property type="entry name" value="N-(1-d-carboxylethyl)-l-norvaline Dehydrogenase, domain 2"/>
    <property type="match status" value="1"/>
</dbReference>
<dbReference type="Pfam" id="PF14833">
    <property type="entry name" value="NAD_binding_11"/>
    <property type="match status" value="1"/>
</dbReference>
<keyword evidence="7" id="KW-1185">Reference proteome</keyword>
<dbReference type="InterPro" id="IPR029154">
    <property type="entry name" value="HIBADH-like_NADP-bd"/>
</dbReference>
<dbReference type="GO" id="GO:0016491">
    <property type="term" value="F:oxidoreductase activity"/>
    <property type="evidence" value="ECO:0007669"/>
    <property type="project" value="UniProtKB-KW"/>
</dbReference>
<dbReference type="InterPro" id="IPR036291">
    <property type="entry name" value="NAD(P)-bd_dom_sf"/>
</dbReference>
<proteinExistence type="predicted"/>
<feature type="domain" description="3-hydroxyisobutyrate dehydrogenase-like NAD-binding" evidence="5">
    <location>
        <begin position="166"/>
        <end position="279"/>
    </location>
</feature>
<name>A0A4U0RBB2_9RHOB</name>
<dbReference type="InterPro" id="IPR006115">
    <property type="entry name" value="6PGDH_NADP-bd"/>
</dbReference>
<evidence type="ECO:0000256" key="2">
    <source>
        <dbReference type="ARBA" id="ARBA00023027"/>
    </source>
</evidence>
<dbReference type="InterPro" id="IPR008927">
    <property type="entry name" value="6-PGluconate_DH-like_C_sf"/>
</dbReference>
<evidence type="ECO:0000313" key="6">
    <source>
        <dbReference type="EMBL" id="TJZ85474.1"/>
    </source>
</evidence>
<protein>
    <submittedName>
        <fullName evidence="6">NAD(P)-dependent oxidoreductase</fullName>
    </submittedName>
</protein>
<dbReference type="InterPro" id="IPR013328">
    <property type="entry name" value="6PGD_dom2"/>
</dbReference>
<organism evidence="6 7">
    <name type="scientific">Paracoccus hibiscisoli</name>
    <dbReference type="NCBI Taxonomy" id="2023261"/>
    <lineage>
        <taxon>Bacteria</taxon>
        <taxon>Pseudomonadati</taxon>
        <taxon>Pseudomonadota</taxon>
        <taxon>Alphaproteobacteria</taxon>
        <taxon>Rhodobacterales</taxon>
        <taxon>Paracoccaceae</taxon>
        <taxon>Paracoccus</taxon>
    </lineage>
</organism>
<dbReference type="PANTHER" id="PTHR43060:SF15">
    <property type="entry name" value="3-HYDROXYISOBUTYRATE DEHYDROGENASE-LIKE 1, MITOCHONDRIAL-RELATED"/>
    <property type="match status" value="1"/>
</dbReference>
<feature type="active site" evidence="3">
    <location>
        <position position="172"/>
    </location>
</feature>
<evidence type="ECO:0000259" key="5">
    <source>
        <dbReference type="Pfam" id="PF14833"/>
    </source>
</evidence>
<dbReference type="Pfam" id="PF03446">
    <property type="entry name" value="NAD_binding_2"/>
    <property type="match status" value="1"/>
</dbReference>
<keyword evidence="2" id="KW-0520">NAD</keyword>
<sequence>MAFVGLIGLGHMGHGIARNLLLRGHALTFLDHPGNRPATEILSLGGRPAATGQAVAAASDTVILCVTGSPQVEAVLTAPDGVIAGLRPGAVIVDCSTALPDSTCRMGALVAAAGGRYLDAPMTRTAREAHEGRLNLLVGGDAADLADLRDLLGCFAESVRHVGPLGSGHRLKLLHNFVSVGFLTLLAEAAAQAQDAGIAPRTLIDVLQAGGGAGVALDRITPFLAEGDRAAMAFSIANAAKDLDYHRQMSAASGAAHAVADGIALTLAQAVEAGAGGANLPELASLLRTGPTA</sequence>
<reference evidence="6 7" key="1">
    <citation type="submission" date="2019-04" db="EMBL/GenBank/DDBJ databases">
        <authorList>
            <person name="Li J."/>
        </authorList>
    </citation>
    <scope>NUCLEOTIDE SEQUENCE [LARGE SCALE GENOMIC DNA]</scope>
    <source>
        <strain evidence="6 7">CCTCC AB2016182</strain>
    </source>
</reference>
<dbReference type="RefSeq" id="WP_136855911.1">
    <property type="nucleotide sequence ID" value="NZ_SUNH01000008.1"/>
</dbReference>
<gene>
    <name evidence="6" type="ORF">FA740_06170</name>
</gene>
<evidence type="ECO:0000256" key="3">
    <source>
        <dbReference type="PIRSR" id="PIRSR000103-1"/>
    </source>
</evidence>
<dbReference type="OrthoDB" id="9812907at2"/>
<dbReference type="EMBL" id="SUNH01000008">
    <property type="protein sequence ID" value="TJZ85474.1"/>
    <property type="molecule type" value="Genomic_DNA"/>
</dbReference>
<dbReference type="PIRSF" id="PIRSF000103">
    <property type="entry name" value="HIBADH"/>
    <property type="match status" value="1"/>
</dbReference>
<dbReference type="InterPro" id="IPR015815">
    <property type="entry name" value="HIBADH-related"/>
</dbReference>
<dbReference type="GO" id="GO:0051287">
    <property type="term" value="F:NAD binding"/>
    <property type="evidence" value="ECO:0007669"/>
    <property type="project" value="InterPro"/>
</dbReference>
<feature type="domain" description="6-phosphogluconate dehydrogenase NADP-binding" evidence="4">
    <location>
        <begin position="4"/>
        <end position="163"/>
    </location>
</feature>
<dbReference type="SUPFAM" id="SSF48179">
    <property type="entry name" value="6-phosphogluconate dehydrogenase C-terminal domain-like"/>
    <property type="match status" value="1"/>
</dbReference>
<dbReference type="SUPFAM" id="SSF51735">
    <property type="entry name" value="NAD(P)-binding Rossmann-fold domains"/>
    <property type="match status" value="1"/>
</dbReference>
<dbReference type="Proteomes" id="UP000306223">
    <property type="component" value="Unassembled WGS sequence"/>
</dbReference>
<evidence type="ECO:0000313" key="7">
    <source>
        <dbReference type="Proteomes" id="UP000306223"/>
    </source>
</evidence>
<dbReference type="GO" id="GO:0050661">
    <property type="term" value="F:NADP binding"/>
    <property type="evidence" value="ECO:0007669"/>
    <property type="project" value="InterPro"/>
</dbReference>
<comment type="caution">
    <text evidence="6">The sequence shown here is derived from an EMBL/GenBank/DDBJ whole genome shotgun (WGS) entry which is preliminary data.</text>
</comment>
<accession>A0A4U0RBB2</accession>
<evidence type="ECO:0000259" key="4">
    <source>
        <dbReference type="Pfam" id="PF03446"/>
    </source>
</evidence>